<dbReference type="AlphaFoldDB" id="A0A923KHB6"/>
<sequence>MLKADATTAARVAEAKADGVTLNACQNTMAGMKLKPEDMNPVVTYVPSGAGEIVKKQHVGYGYFRP</sequence>
<dbReference type="InterPro" id="IPR027396">
    <property type="entry name" value="DsrEFH-like"/>
</dbReference>
<dbReference type="PANTHER" id="PTHR37691">
    <property type="entry name" value="BLR3518 PROTEIN"/>
    <property type="match status" value="1"/>
</dbReference>
<evidence type="ECO:0000313" key="2">
    <source>
        <dbReference type="Proteomes" id="UP000634011"/>
    </source>
</evidence>
<evidence type="ECO:0000313" key="1">
    <source>
        <dbReference type="EMBL" id="MBC3860532.1"/>
    </source>
</evidence>
<comment type="caution">
    <text evidence="1">The sequence shown here is derived from an EMBL/GenBank/DDBJ whole genome shotgun (WGS) entry which is preliminary data.</text>
</comment>
<name>A0A923KHB6_9BURK</name>
<dbReference type="Pfam" id="PF02635">
    <property type="entry name" value="DsrE"/>
    <property type="match status" value="1"/>
</dbReference>
<dbReference type="PANTHER" id="PTHR37691:SF1">
    <property type="entry name" value="BLR3518 PROTEIN"/>
    <property type="match status" value="1"/>
</dbReference>
<dbReference type="Gene3D" id="3.40.1260.10">
    <property type="entry name" value="DsrEFH-like"/>
    <property type="match status" value="1"/>
</dbReference>
<dbReference type="InterPro" id="IPR003787">
    <property type="entry name" value="Sulphur_relay_DsrE/F-like"/>
</dbReference>
<keyword evidence="2" id="KW-1185">Reference proteome</keyword>
<gene>
    <name evidence="1" type="ORF">H8K32_00325</name>
</gene>
<protein>
    <submittedName>
        <fullName evidence="1">DsrE family protein</fullName>
    </submittedName>
</protein>
<dbReference type="SUPFAM" id="SSF75169">
    <property type="entry name" value="DsrEFH-like"/>
    <property type="match status" value="1"/>
</dbReference>
<dbReference type="RefSeq" id="WP_186910478.1">
    <property type="nucleotide sequence ID" value="NZ_JACOFV010000001.1"/>
</dbReference>
<accession>A0A923KHB6</accession>
<reference evidence="1" key="1">
    <citation type="submission" date="2020-08" db="EMBL/GenBank/DDBJ databases">
        <title>Novel species isolated from subtropical streams in China.</title>
        <authorList>
            <person name="Lu H."/>
        </authorList>
    </citation>
    <scope>NUCLEOTIDE SEQUENCE</scope>
    <source>
        <strain evidence="1">KACC 12607</strain>
    </source>
</reference>
<dbReference type="EMBL" id="JACOFV010000001">
    <property type="protein sequence ID" value="MBC3860532.1"/>
    <property type="molecule type" value="Genomic_DNA"/>
</dbReference>
<organism evidence="1 2">
    <name type="scientific">Undibacterium jejuense</name>
    <dbReference type="NCBI Taxonomy" id="1344949"/>
    <lineage>
        <taxon>Bacteria</taxon>
        <taxon>Pseudomonadati</taxon>
        <taxon>Pseudomonadota</taxon>
        <taxon>Betaproteobacteria</taxon>
        <taxon>Burkholderiales</taxon>
        <taxon>Oxalobacteraceae</taxon>
        <taxon>Undibacterium</taxon>
    </lineage>
</organism>
<dbReference type="Proteomes" id="UP000634011">
    <property type="component" value="Unassembled WGS sequence"/>
</dbReference>
<proteinExistence type="predicted"/>